<proteinExistence type="predicted"/>
<evidence type="ECO:0000313" key="2">
    <source>
        <dbReference type="Proteomes" id="UP001304813"/>
    </source>
</evidence>
<sequence length="157" mass="18096">MSKISQMNQKFESDNITKFDYYKSSLDEVMEQFEGDRFETALVAELKKFNSKDFFMMDEENGWSDNSSFNKKMDTFLKSLVKNPSKYEIFKDGVKKIGSDVIISGKVYDAKNRNGRVVITSTNEGIYLYSEVQLDFSKFLDVSSGRTIDAWSGDELK</sequence>
<accession>A0AA86J0B7</accession>
<name>A0AA86J0B7_9CAUD</name>
<protein>
    <submittedName>
        <fullName evidence="1">Structural protein</fullName>
    </submittedName>
</protein>
<evidence type="ECO:0000313" key="1">
    <source>
        <dbReference type="EMBL" id="BES79792.1"/>
    </source>
</evidence>
<keyword evidence="2" id="KW-1185">Reference proteome</keyword>
<dbReference type="EMBL" id="LC779065">
    <property type="protein sequence ID" value="BES79792.1"/>
    <property type="molecule type" value="Genomic_DNA"/>
</dbReference>
<organism evidence="1 2">
    <name type="scientific">Yersinia phage vB_Yru_GN1</name>
    <dbReference type="NCBI Taxonomy" id="3074381"/>
    <lineage>
        <taxon>Viruses</taxon>
        <taxon>Duplodnaviria</taxon>
        <taxon>Heunggongvirae</taxon>
        <taxon>Uroviricota</taxon>
        <taxon>Caudoviricetes</taxon>
        <taxon>Caudoviricetes incertae sedis</taxon>
        <taxon>Sepahanvirus</taxon>
        <taxon>Sepahanvirus vB-Yru-GN1</taxon>
    </lineage>
</organism>
<reference evidence="1 2" key="1">
    <citation type="submission" date="2023-09" db="EMBL/GenBank/DDBJ databases">
        <title>Analysis of phage genome (vB_Yru_GN1) of the bacterium (Yersinia ruckeri).</title>
        <authorList>
            <person name="Ganjoor M.S."/>
            <person name="Bouzari M."/>
            <person name="Soleimani-Delfan A."/>
        </authorList>
    </citation>
    <scope>NUCLEOTIDE SEQUENCE [LARGE SCALE GENOMIC DNA]</scope>
    <source>
        <strain evidence="2">vB_Yru_GN1</strain>
    </source>
</reference>
<dbReference type="Proteomes" id="UP001304813">
    <property type="component" value="Segment"/>
</dbReference>